<dbReference type="EMBL" id="JAFCLK010000051">
    <property type="protein sequence ID" value="MBR1140907.1"/>
    <property type="molecule type" value="Genomic_DNA"/>
</dbReference>
<dbReference type="InterPro" id="IPR038765">
    <property type="entry name" value="Papain-like_cys_pep_sf"/>
</dbReference>
<proteinExistence type="inferred from homology"/>
<sequence length="271" mass="30379">MSSDFNLDKYLARIGYRGPLAPTFETLAALQAAHVDAIAFEGIDPLLGRPVNIDLAAVQAKIVDGRRGGYCFEQNALLKAALEAIGFAVTPLSARVRWRLDADAPLTPRTHMMLKVDLPEGPHIADVGFGSCLLDTPLRMAPDIEQPTLMGTFRLTLKDDLYWLAARQPAGWRMMYVFDLAPQVHADYVLSNWYTSTSPFTPFTSMLVLERLTRDARYRLVNRRLVIEARDGEVRSERIVESPEALHRVIDELFGLTLPVPADMIWARIES</sequence>
<dbReference type="PANTHER" id="PTHR11786">
    <property type="entry name" value="N-HYDROXYARYLAMINE O-ACETYLTRANSFERASE"/>
    <property type="match status" value="1"/>
</dbReference>
<evidence type="ECO:0000256" key="2">
    <source>
        <dbReference type="RuleBase" id="RU003452"/>
    </source>
</evidence>
<dbReference type="PRINTS" id="PR01543">
    <property type="entry name" value="ANATRNSFRASE"/>
</dbReference>
<protein>
    <submittedName>
        <fullName evidence="3">Arylamine N-acetyltransferase</fullName>
    </submittedName>
</protein>
<comment type="similarity">
    <text evidence="1 2">Belongs to the arylamine N-acetyltransferase family.</text>
</comment>
<dbReference type="Gene3D" id="2.40.128.150">
    <property type="entry name" value="Cysteine proteinases"/>
    <property type="match status" value="1"/>
</dbReference>
<dbReference type="PANTHER" id="PTHR11786:SF0">
    <property type="entry name" value="ARYLAMINE N-ACETYLTRANSFERASE 4-RELATED"/>
    <property type="match status" value="1"/>
</dbReference>
<accession>A0ABS5GHU7</accession>
<dbReference type="Proteomes" id="UP001314635">
    <property type="component" value="Unassembled WGS sequence"/>
</dbReference>
<evidence type="ECO:0000313" key="3">
    <source>
        <dbReference type="EMBL" id="MBR1140907.1"/>
    </source>
</evidence>
<keyword evidence="4" id="KW-1185">Reference proteome</keyword>
<dbReference type="Pfam" id="PF00797">
    <property type="entry name" value="Acetyltransf_2"/>
    <property type="match status" value="1"/>
</dbReference>
<dbReference type="SUPFAM" id="SSF54001">
    <property type="entry name" value="Cysteine proteinases"/>
    <property type="match status" value="1"/>
</dbReference>
<reference evidence="4" key="1">
    <citation type="journal article" date="2021" name="ISME J.">
        <title>Evolutionary origin and ecological implication of a unique nif island in free-living Bradyrhizobium lineages.</title>
        <authorList>
            <person name="Tao J."/>
        </authorList>
    </citation>
    <scope>NUCLEOTIDE SEQUENCE [LARGE SCALE GENOMIC DNA]</scope>
    <source>
        <strain evidence="4">SZCCT0094</strain>
    </source>
</reference>
<evidence type="ECO:0000313" key="4">
    <source>
        <dbReference type="Proteomes" id="UP001314635"/>
    </source>
</evidence>
<dbReference type="InterPro" id="IPR001447">
    <property type="entry name" value="Arylamine_N-AcTrfase"/>
</dbReference>
<name>A0ABS5GHU7_9BRAD</name>
<dbReference type="RefSeq" id="WP_172237228.1">
    <property type="nucleotide sequence ID" value="NZ_JABFDP010000015.1"/>
</dbReference>
<comment type="caution">
    <text evidence="3">The sequence shown here is derived from an EMBL/GenBank/DDBJ whole genome shotgun (WGS) entry which is preliminary data.</text>
</comment>
<gene>
    <name evidence="3" type="ORF">JQ619_34680</name>
</gene>
<organism evidence="3 4">
    <name type="scientific">Bradyrhizobium denitrificans</name>
    <dbReference type="NCBI Taxonomy" id="2734912"/>
    <lineage>
        <taxon>Bacteria</taxon>
        <taxon>Pseudomonadati</taxon>
        <taxon>Pseudomonadota</taxon>
        <taxon>Alphaproteobacteria</taxon>
        <taxon>Hyphomicrobiales</taxon>
        <taxon>Nitrobacteraceae</taxon>
        <taxon>Bradyrhizobium</taxon>
    </lineage>
</organism>
<evidence type="ECO:0000256" key="1">
    <source>
        <dbReference type="ARBA" id="ARBA00006547"/>
    </source>
</evidence>
<dbReference type="Gene3D" id="3.30.2140.10">
    <property type="entry name" value="Arylamine N-acetyltransferase"/>
    <property type="match status" value="1"/>
</dbReference>